<organism evidence="1 2">
    <name type="scientific">Thermus aquaticus</name>
    <dbReference type="NCBI Taxonomy" id="271"/>
    <lineage>
        <taxon>Bacteria</taxon>
        <taxon>Thermotogati</taxon>
        <taxon>Deinococcota</taxon>
        <taxon>Deinococci</taxon>
        <taxon>Thermales</taxon>
        <taxon>Thermaceae</taxon>
        <taxon>Thermus</taxon>
    </lineage>
</organism>
<dbReference type="EMBL" id="LHCI01000106">
    <property type="protein sequence ID" value="KOX89515.1"/>
    <property type="molecule type" value="Genomic_DNA"/>
</dbReference>
<reference evidence="1 2" key="1">
    <citation type="submission" date="2015-07" db="EMBL/GenBank/DDBJ databases">
        <authorList>
            <person name="Noorani M."/>
        </authorList>
    </citation>
    <scope>NUCLEOTIDE SEQUENCE [LARGE SCALE GENOMIC DNA]</scope>
    <source>
        <strain evidence="2">ATCC 25104 / DSM 625 / JCM 10724 / NBRC 103206 / NCIMB 11243 / YT-1</strain>
    </source>
</reference>
<sequence>MQAVRLFQGYLWHPKEASLDPRALLPGEVLGARLLIDPVPPPTPFFEDGTPTATQAFYQVTLLLLTEEAPEALKPLAERVAEALREHLEGLPPGVGWLLLEDLRPL</sequence>
<proteinExistence type="predicted"/>
<evidence type="ECO:0008006" key="3">
    <source>
        <dbReference type="Google" id="ProtNLM"/>
    </source>
</evidence>
<dbReference type="Pfam" id="PF11482">
    <property type="entry name" value="DUF3208"/>
    <property type="match status" value="1"/>
</dbReference>
<evidence type="ECO:0000313" key="1">
    <source>
        <dbReference type="EMBL" id="KOX89515.1"/>
    </source>
</evidence>
<dbReference type="AlphaFoldDB" id="A0A0M9AF03"/>
<dbReference type="RefSeq" id="WP_053767337.1">
    <property type="nucleotide sequence ID" value="NZ_LHCI01000106.1"/>
</dbReference>
<evidence type="ECO:0000313" key="2">
    <source>
        <dbReference type="Proteomes" id="UP000037685"/>
    </source>
</evidence>
<name>A0A0M9AF03_THEAQ</name>
<accession>A0A0M9AF03</accession>
<comment type="caution">
    <text evidence="1">The sequence shown here is derived from an EMBL/GenBank/DDBJ whole genome shotgun (WGS) entry which is preliminary data.</text>
</comment>
<dbReference type="Gene3D" id="3.30.70.2290">
    <property type="entry name" value="Protein of unknown function (DUF3208)"/>
    <property type="match status" value="1"/>
</dbReference>
<protein>
    <recommendedName>
        <fullName evidence="3">DUF3208 domain-containing protein</fullName>
    </recommendedName>
</protein>
<dbReference type="PATRIC" id="fig|271.14.peg.764"/>
<dbReference type="InterPro" id="IPR021576">
    <property type="entry name" value="DUF3208"/>
</dbReference>
<dbReference type="Proteomes" id="UP000037685">
    <property type="component" value="Unassembled WGS sequence"/>
</dbReference>
<gene>
    <name evidence="1" type="ORF">BVI061214_00683</name>
</gene>